<accession>A0A0C5CSC6</accession>
<reference evidence="5" key="2">
    <citation type="submission" date="2015-01" db="EMBL/GenBank/DDBJ databases">
        <title>Comparative genome analysis of Bacillus coagulans HM-08, Clostridium butyricum HM-68, Bacillus subtilis HM-66 and Bacillus paralicheniformis BL-09.</title>
        <authorList>
            <person name="Zhang H."/>
        </authorList>
    </citation>
    <scope>NUCLEOTIDE SEQUENCE [LARGE SCALE GENOMIC DNA]</scope>
    <source>
        <strain evidence="5">HM-08</strain>
    </source>
</reference>
<dbReference type="EMBL" id="CP010525">
    <property type="protein sequence ID" value="AJO24377.1"/>
    <property type="molecule type" value="Genomic_DNA"/>
</dbReference>
<keyword evidence="1" id="KW-1133">Transmembrane helix</keyword>
<evidence type="ECO:0000313" key="6">
    <source>
        <dbReference type="Proteomes" id="UP000075304"/>
    </source>
</evidence>
<proteinExistence type="predicted"/>
<feature type="transmembrane region" description="Helical" evidence="1">
    <location>
        <begin position="9"/>
        <end position="27"/>
    </location>
</feature>
<feature type="transmembrane region" description="Helical" evidence="1">
    <location>
        <begin position="33"/>
        <end position="54"/>
    </location>
</feature>
<name>A0A0C5CSC6_HEYCO</name>
<evidence type="ECO:0000313" key="3">
    <source>
        <dbReference type="EMBL" id="KYC73341.1"/>
    </source>
</evidence>
<evidence type="ECO:0000256" key="1">
    <source>
        <dbReference type="SAM" id="Phobius"/>
    </source>
</evidence>
<evidence type="ECO:0000313" key="2">
    <source>
        <dbReference type="EMBL" id="AJO24377.1"/>
    </source>
</evidence>
<reference evidence="2" key="1">
    <citation type="submission" date="2015-01" db="EMBL/GenBank/DDBJ databases">
        <title>Comparative genome analysis of Bacillus coagulans HM-08, Clostridium butyricum HM-68, Bacillus subtilis HM-66 and Bacillus licheniformis BL-09.</title>
        <authorList>
            <person name="Zhang H."/>
        </authorList>
    </citation>
    <scope>NUCLEOTIDE SEQUENCE [LARGE SCALE GENOMIC DNA]</scope>
    <source>
        <strain evidence="2">HM-08</strain>
    </source>
</reference>
<dbReference type="AlphaFoldDB" id="A0A0C5CSC6"/>
<dbReference type="Proteomes" id="UP000032024">
    <property type="component" value="Chromosome"/>
</dbReference>
<evidence type="ECO:0000313" key="5">
    <source>
        <dbReference type="Proteomes" id="UP000032024"/>
    </source>
</evidence>
<reference evidence="4" key="4">
    <citation type="submission" date="2023-06" db="EMBL/GenBank/DDBJ databases">
        <title>Probiogenomic evaluation and L lactic producing Weizmannia coaggulans BKMTCR2-2 from tree bark.</title>
        <authorList>
            <person name="Mahittikon J."/>
            <person name="Tanasupawat S."/>
        </authorList>
    </citation>
    <scope>NUCLEOTIDE SEQUENCE</scope>
    <source>
        <strain evidence="4">BKMTCR2-2</strain>
    </source>
</reference>
<keyword evidence="1" id="KW-0472">Membrane</keyword>
<dbReference type="EMBL" id="JASUZX010000001">
    <property type="protein sequence ID" value="MDL5039799.1"/>
    <property type="molecule type" value="Genomic_DNA"/>
</dbReference>
<gene>
    <name evidence="3" type="ORF">B4099_0967</name>
    <name evidence="4" type="ORF">QN341_01670</name>
    <name evidence="2" type="ORF">SB48_HM08orf05710</name>
</gene>
<keyword evidence="1" id="KW-0812">Transmembrane</keyword>
<dbReference type="PATRIC" id="fig|1398.18.peg.3533"/>
<evidence type="ECO:0000313" key="4">
    <source>
        <dbReference type="EMBL" id="MDL5039799.1"/>
    </source>
</evidence>
<dbReference type="Proteomes" id="UP000075304">
    <property type="component" value="Unassembled WGS sequence"/>
</dbReference>
<protein>
    <submittedName>
        <fullName evidence="3">Uncharacterized protein</fullName>
    </submittedName>
</protein>
<dbReference type="Proteomes" id="UP001223084">
    <property type="component" value="Unassembled WGS sequence"/>
</dbReference>
<keyword evidence="5" id="KW-1185">Reference proteome</keyword>
<reference evidence="3 6" key="3">
    <citation type="submission" date="2016-01" db="EMBL/GenBank/DDBJ databases">
        <title>Genome Sequences of Twelve Sporeforming Bacillus Species Isolated from Foods.</title>
        <authorList>
            <person name="Berendsen E.M."/>
            <person name="Wells-Bennik M.H."/>
            <person name="Krawcyk A.O."/>
            <person name="De Jong A."/>
            <person name="Holsappel S."/>
            <person name="Eijlander R.T."/>
            <person name="Kuipers O.P."/>
        </authorList>
    </citation>
    <scope>NUCLEOTIDE SEQUENCE [LARGE SCALE GENOMIC DNA]</scope>
    <source>
        <strain evidence="3 6">B4099</strain>
    </source>
</reference>
<dbReference type="STRING" id="1398.AB434_1754"/>
<dbReference type="RefSeq" id="WP_035182510.1">
    <property type="nucleotide sequence ID" value="NZ_CP010525.1"/>
</dbReference>
<dbReference type="EMBL" id="LQYI01000007">
    <property type="protein sequence ID" value="KYC73341.1"/>
    <property type="molecule type" value="Genomic_DNA"/>
</dbReference>
<sequence>MSHHQLEKWFWRSMLILAGILLILGFLSGNLMMWIMALTIGILVRYCAYDLLFADFDAKADEIRQRYLKKKEAK</sequence>
<organism evidence="3 6">
    <name type="scientific">Heyndrickxia coagulans</name>
    <name type="common">Weizmannia coagulans</name>
    <dbReference type="NCBI Taxonomy" id="1398"/>
    <lineage>
        <taxon>Bacteria</taxon>
        <taxon>Bacillati</taxon>
        <taxon>Bacillota</taxon>
        <taxon>Bacilli</taxon>
        <taxon>Bacillales</taxon>
        <taxon>Bacillaceae</taxon>
        <taxon>Heyndrickxia</taxon>
    </lineage>
</organism>